<evidence type="ECO:0000259" key="8">
    <source>
        <dbReference type="Pfam" id="PF00172"/>
    </source>
</evidence>
<dbReference type="GO" id="GO:0008270">
    <property type="term" value="F:zinc ion binding"/>
    <property type="evidence" value="ECO:0007669"/>
    <property type="project" value="InterPro"/>
</dbReference>
<dbReference type="EMBL" id="NKCI01000184">
    <property type="protein sequence ID" value="RSL49192.1"/>
    <property type="molecule type" value="Genomic_DNA"/>
</dbReference>
<comment type="caution">
    <text evidence="9">The sequence shown here is derived from an EMBL/GenBank/DDBJ whole genome shotgun (WGS) entry which is preliminary data.</text>
</comment>
<dbReference type="Proteomes" id="UP000288168">
    <property type="component" value="Unassembled WGS sequence"/>
</dbReference>
<name>A0A428P812_9HYPO</name>
<keyword evidence="3" id="KW-0805">Transcription regulation</keyword>
<dbReference type="AlphaFoldDB" id="A0A428P812"/>
<feature type="domain" description="Zn(2)-C6 fungal-type" evidence="8">
    <location>
        <begin position="32"/>
        <end position="58"/>
    </location>
</feature>
<keyword evidence="1" id="KW-0479">Metal-binding</keyword>
<proteinExistence type="predicted"/>
<evidence type="ECO:0000256" key="7">
    <source>
        <dbReference type="SAM" id="MobiDB-lite"/>
    </source>
</evidence>
<keyword evidence="10" id="KW-1185">Reference proteome</keyword>
<evidence type="ECO:0000256" key="3">
    <source>
        <dbReference type="ARBA" id="ARBA00023015"/>
    </source>
</evidence>
<organism evidence="9 10">
    <name type="scientific">Fusarium duplospermum</name>
    <dbReference type="NCBI Taxonomy" id="1325734"/>
    <lineage>
        <taxon>Eukaryota</taxon>
        <taxon>Fungi</taxon>
        <taxon>Dikarya</taxon>
        <taxon>Ascomycota</taxon>
        <taxon>Pezizomycotina</taxon>
        <taxon>Sordariomycetes</taxon>
        <taxon>Hypocreomycetidae</taxon>
        <taxon>Hypocreales</taxon>
        <taxon>Nectriaceae</taxon>
        <taxon>Fusarium</taxon>
        <taxon>Fusarium solani species complex</taxon>
    </lineage>
</organism>
<keyword evidence="4" id="KW-0238">DNA-binding</keyword>
<evidence type="ECO:0000256" key="4">
    <source>
        <dbReference type="ARBA" id="ARBA00023125"/>
    </source>
</evidence>
<accession>A0A428P812</accession>
<keyword evidence="2" id="KW-0862">Zinc</keyword>
<sequence length="332" mass="37572">MKDPGSAPLAKKQRFRRAYARKVRTGCITWIRHLKCDEEKPLCLRCRNDGVKCDGYAPTNKGNDQHPTTVAQKSHPLPLTEVSHLLSDVPLERCYFHHFYHWTCKQLSNSPEPTNFWIQYVLPLSHTSEPIKNAIIAVGAAHRFFMAGYDTHSPKRMEFLTTQYNKAVSRIIPHMSIDSIHNIHCTLISCLLFIAFEGISGRYAESVRHLRAGNRLLALPALASNKEGCTMTKKLIEMFSHLSFEATTFMDDAILPDMRQTWSVAQVNANTSLSTTPFQNLDEASYELRQLGLQFAKITKVDFDEASKTSDTLRLPDDLEGKDQDDDADANA</sequence>
<dbReference type="GO" id="GO:0000981">
    <property type="term" value="F:DNA-binding transcription factor activity, RNA polymerase II-specific"/>
    <property type="evidence" value="ECO:0007669"/>
    <property type="project" value="InterPro"/>
</dbReference>
<dbReference type="CDD" id="cd00067">
    <property type="entry name" value="GAL4"/>
    <property type="match status" value="1"/>
</dbReference>
<evidence type="ECO:0000256" key="1">
    <source>
        <dbReference type="ARBA" id="ARBA00022723"/>
    </source>
</evidence>
<keyword evidence="6" id="KW-0539">Nucleus</keyword>
<dbReference type="STRING" id="1325734.A0A428P812"/>
<dbReference type="InterPro" id="IPR052360">
    <property type="entry name" value="Transcr_Regulatory_Proteins"/>
</dbReference>
<dbReference type="PANTHER" id="PTHR36206:SF12">
    <property type="entry name" value="ASPERCRYPTIN BIOSYNTHESIS CLUSTER-SPECIFIC TRANSCRIPTION REGULATOR ATNN-RELATED"/>
    <property type="match status" value="1"/>
</dbReference>
<reference evidence="9 10" key="1">
    <citation type="submission" date="2017-06" db="EMBL/GenBank/DDBJ databases">
        <title>Comparative genomic analysis of Ambrosia Fusariam Clade fungi.</title>
        <authorList>
            <person name="Stajich J.E."/>
            <person name="Carrillo J."/>
            <person name="Kijimoto T."/>
            <person name="Eskalen A."/>
            <person name="O'Donnell K."/>
            <person name="Kasson M."/>
        </authorList>
    </citation>
    <scope>NUCLEOTIDE SEQUENCE [LARGE SCALE GENOMIC DNA]</scope>
    <source>
        <strain evidence="9 10">NRRL62584</strain>
    </source>
</reference>
<evidence type="ECO:0000313" key="9">
    <source>
        <dbReference type="EMBL" id="RSL49192.1"/>
    </source>
</evidence>
<dbReference type="Pfam" id="PF00172">
    <property type="entry name" value="Zn_clus"/>
    <property type="match status" value="1"/>
</dbReference>
<feature type="non-terminal residue" evidence="9">
    <location>
        <position position="332"/>
    </location>
</feature>
<evidence type="ECO:0000256" key="2">
    <source>
        <dbReference type="ARBA" id="ARBA00022833"/>
    </source>
</evidence>
<dbReference type="PANTHER" id="PTHR36206">
    <property type="entry name" value="ASPERCRYPTIN BIOSYNTHESIS CLUSTER-SPECIFIC TRANSCRIPTION REGULATOR ATNN-RELATED"/>
    <property type="match status" value="1"/>
</dbReference>
<dbReference type="InterPro" id="IPR001138">
    <property type="entry name" value="Zn2Cys6_DnaBD"/>
</dbReference>
<evidence type="ECO:0000256" key="6">
    <source>
        <dbReference type="ARBA" id="ARBA00023242"/>
    </source>
</evidence>
<evidence type="ECO:0000256" key="5">
    <source>
        <dbReference type="ARBA" id="ARBA00023163"/>
    </source>
</evidence>
<dbReference type="OrthoDB" id="2593732at2759"/>
<dbReference type="InterPro" id="IPR036864">
    <property type="entry name" value="Zn2-C6_fun-type_DNA-bd_sf"/>
</dbReference>
<dbReference type="InterPro" id="IPR021858">
    <property type="entry name" value="Fun_TF"/>
</dbReference>
<evidence type="ECO:0000313" key="10">
    <source>
        <dbReference type="Proteomes" id="UP000288168"/>
    </source>
</evidence>
<dbReference type="SUPFAM" id="SSF57701">
    <property type="entry name" value="Zn2/Cys6 DNA-binding domain"/>
    <property type="match status" value="1"/>
</dbReference>
<keyword evidence="5" id="KW-0804">Transcription</keyword>
<feature type="compositionally biased region" description="Acidic residues" evidence="7">
    <location>
        <begin position="323"/>
        <end position="332"/>
    </location>
</feature>
<dbReference type="Pfam" id="PF11951">
    <property type="entry name" value="Fungal_trans_2"/>
    <property type="match status" value="1"/>
</dbReference>
<gene>
    <name evidence="9" type="ORF">CEP54_012577</name>
</gene>
<dbReference type="GO" id="GO:0003677">
    <property type="term" value="F:DNA binding"/>
    <property type="evidence" value="ECO:0007669"/>
    <property type="project" value="UniProtKB-KW"/>
</dbReference>
<protein>
    <recommendedName>
        <fullName evidence="8">Zn(2)-C6 fungal-type domain-containing protein</fullName>
    </recommendedName>
</protein>
<feature type="region of interest" description="Disordered" evidence="7">
    <location>
        <begin position="306"/>
        <end position="332"/>
    </location>
</feature>